<keyword evidence="2" id="KW-1185">Reference proteome</keyword>
<evidence type="ECO:0000313" key="2">
    <source>
        <dbReference type="Proteomes" id="UP000515163"/>
    </source>
</evidence>
<accession>A0A6P8J1L3</accession>
<reference evidence="3" key="1">
    <citation type="submission" date="2025-08" db="UniProtKB">
        <authorList>
            <consortium name="RefSeq"/>
        </authorList>
    </citation>
    <scope>IDENTIFICATION</scope>
    <source>
        <tissue evidence="3">Tentacle</tissue>
    </source>
</reference>
<evidence type="ECO:0000256" key="1">
    <source>
        <dbReference type="SAM" id="SignalP"/>
    </source>
</evidence>
<dbReference type="OrthoDB" id="10451460at2759"/>
<protein>
    <submittedName>
        <fullName evidence="3">Uncharacterized protein LOC116307657</fullName>
    </submittedName>
</protein>
<dbReference type="GeneID" id="116307657"/>
<feature type="chain" id="PRO_5028430722" evidence="1">
    <location>
        <begin position="28"/>
        <end position="599"/>
    </location>
</feature>
<keyword evidence="1" id="KW-0732">Signal</keyword>
<feature type="signal peptide" evidence="1">
    <location>
        <begin position="1"/>
        <end position="27"/>
    </location>
</feature>
<dbReference type="KEGG" id="aten:116307657"/>
<organism evidence="2 3">
    <name type="scientific">Actinia tenebrosa</name>
    <name type="common">Australian red waratah sea anemone</name>
    <dbReference type="NCBI Taxonomy" id="6105"/>
    <lineage>
        <taxon>Eukaryota</taxon>
        <taxon>Metazoa</taxon>
        <taxon>Cnidaria</taxon>
        <taxon>Anthozoa</taxon>
        <taxon>Hexacorallia</taxon>
        <taxon>Actiniaria</taxon>
        <taxon>Actiniidae</taxon>
        <taxon>Actinia</taxon>
    </lineage>
</organism>
<name>A0A6P8J1L3_ACTTE</name>
<dbReference type="AlphaFoldDB" id="A0A6P8J1L3"/>
<gene>
    <name evidence="3" type="primary">LOC116307657</name>
</gene>
<proteinExistence type="predicted"/>
<dbReference type="Proteomes" id="UP000515163">
    <property type="component" value="Unplaced"/>
</dbReference>
<dbReference type="InParanoid" id="A0A6P8J1L3"/>
<evidence type="ECO:0000313" key="3">
    <source>
        <dbReference type="RefSeq" id="XP_031573796.1"/>
    </source>
</evidence>
<dbReference type="RefSeq" id="XP_031573796.1">
    <property type="nucleotide sequence ID" value="XM_031717936.1"/>
</dbReference>
<sequence length="599" mass="68050">MKRVSQLGLGFLFCFVLFSFVFFSAKCSDLDVVSQKRNEVKSKENDERRKNTEIERIYDEGIYRKNGFAAVSKAILKIGKAVEPEMATITNNSMSAMDAISRCCKKYPEACDANKRVVEHQGQIQNTADLIQNIQLEAQNLQKWTESTQNKFSVMIIELSKIIEDSEMVMKSVSPETMDQMNKKTSEVKKTVEKKIKSGKKVEYDEINIMLSQAYKSVISSTTKIFNILLESIPKVIEFATDRVANRRAKKLEDLGTSDPNQSLESRGWLVKNRKQIFHDLAIIKKNLQAEYFKATKTLNEVSKNVDILHNFLSTGNKLYRKVKSARSCCQKRNYVLDAAAELNKALPLMQNVLAEVRTSKRIIEQAWALMKSHLTSKPLGNDLSHINQMLKDISMTNPKIDLMSVQIEHFLKMTNDKNTPEEMTYNAVEDLTTIIRQTDVTINCYITKMQLINYVITECSKGIADISHLYDQGVAMLDIDASQCERGMGIVHISKSAIKNNLPKIAKVKKFNPNCVLNSKMKKEYCCQLYSSGFSVEDVAKKTNLSPEDVKQMIANCPKQGMPPKMIAVICKLRKMMTNEKIAKILKLDVNDVKEVKC</sequence>